<evidence type="ECO:0000313" key="2">
    <source>
        <dbReference type="Proteomes" id="UP000324298"/>
    </source>
</evidence>
<organism evidence="1 2">
    <name type="scientific">Oryzomonas rubra</name>
    <dbReference type="NCBI Taxonomy" id="2509454"/>
    <lineage>
        <taxon>Bacteria</taxon>
        <taxon>Pseudomonadati</taxon>
        <taxon>Thermodesulfobacteriota</taxon>
        <taxon>Desulfuromonadia</taxon>
        <taxon>Geobacterales</taxon>
        <taxon>Geobacteraceae</taxon>
        <taxon>Oryzomonas</taxon>
    </lineage>
</organism>
<accession>A0A5A9XNU5</accession>
<gene>
    <name evidence="1" type="ORF">ET418_04740</name>
</gene>
<dbReference type="PROSITE" id="PS51257">
    <property type="entry name" value="PROKAR_LIPOPROTEIN"/>
    <property type="match status" value="1"/>
</dbReference>
<keyword evidence="2" id="KW-1185">Reference proteome</keyword>
<name>A0A5A9XNU5_9BACT</name>
<proteinExistence type="predicted"/>
<evidence type="ECO:0008006" key="3">
    <source>
        <dbReference type="Google" id="ProtNLM"/>
    </source>
</evidence>
<comment type="caution">
    <text evidence="1">The sequence shown here is derived from an EMBL/GenBank/DDBJ whole genome shotgun (WGS) entry which is preliminary data.</text>
</comment>
<evidence type="ECO:0000313" key="1">
    <source>
        <dbReference type="EMBL" id="KAA0894263.1"/>
    </source>
</evidence>
<dbReference type="Proteomes" id="UP000324298">
    <property type="component" value="Unassembled WGS sequence"/>
</dbReference>
<reference evidence="1 2" key="1">
    <citation type="submission" date="2019-04" db="EMBL/GenBank/DDBJ databases">
        <title>Geobacter ruber sp. nov., ferric-reducing bacteria isolated from paddy soil.</title>
        <authorList>
            <person name="Xu Z."/>
            <person name="Masuda Y."/>
            <person name="Itoh H."/>
            <person name="Senoo K."/>
        </authorList>
    </citation>
    <scope>NUCLEOTIDE SEQUENCE [LARGE SCALE GENOMIC DNA]</scope>
    <source>
        <strain evidence="1 2">Red88</strain>
    </source>
</reference>
<protein>
    <recommendedName>
        <fullName evidence="3">Lipoprotein</fullName>
    </recommendedName>
</protein>
<sequence>MKSLAVILMCIFVLGCSKPYRTGSVCVEPFLTSNYSTSDPIVVKQDIVDAIEPHMRKEILKQILKGTKLQTKSECTSVEYILSGNIVSVDTGSVQRNMFAGQRYSSQNYTIEVAGTLKSVKSNSDVTKFNVSSSGSLIDSSLRKTLEEIGYFIAEEIKQ</sequence>
<dbReference type="AlphaFoldDB" id="A0A5A9XNU5"/>
<dbReference type="RefSeq" id="WP_149306420.1">
    <property type="nucleotide sequence ID" value="NZ_SRSD01000002.1"/>
</dbReference>
<dbReference type="EMBL" id="SRSD01000002">
    <property type="protein sequence ID" value="KAA0894263.1"/>
    <property type="molecule type" value="Genomic_DNA"/>
</dbReference>